<comment type="caution">
    <text evidence="11">The sequence shown here is derived from an EMBL/GenBank/DDBJ whole genome shotgun (WGS) entry which is preliminary data.</text>
</comment>
<keyword evidence="6 9" id="KW-0472">Membrane</keyword>
<dbReference type="CDD" id="cd00038">
    <property type="entry name" value="CAP_ED"/>
    <property type="match status" value="1"/>
</dbReference>
<dbReference type="Gene3D" id="2.60.120.10">
    <property type="entry name" value="Jelly Rolls"/>
    <property type="match status" value="2"/>
</dbReference>
<sequence length="2047" mass="226691">MFQDLLRQALVEIARGHEEELCRVTEALRTENASLVGQLARLQMDLGSASQLPSADAPPKPPPLDMPNAGVDLPGTLDHGEDSALEAVANFPDESKRRFSDASANESKRRFSDRSSGSQSDEHRRPSIRVLRPSDRQQSLMSSTLRSNEGETLLFPPGDGSQPLLPRLKTKSPCLSPADTMEDEHATVQLQQVWKLGRVASKRDISSNSNRRISIGSHTLGKQQLASPSYVEPPEAERSSCCSCLNCLVIYPGSNKRAAFEVFGLLMIFYDLLWWPAQVFGYTSVPVTRAILWLSSAFWPCDLLMTFFVGFTIHDQGLIEMRVSKIARHYAMTWLPIDLLLVLLDWTLNLLMLLSDDGVADFGGGVFLEKVQYLRLLRLLRLFKATNIISVLSDRIQSETMRILVRVLKLLVFIMLINHLIACSWYAVGINDLEREDTWVKANDLKGKGTVYAYTSILTAVFVLACLSAGSEALHWSITQFTPASMEVVPMNELERSFTIVVIVSAMVIFSSFISTITNAMTQLRNLNSERNAELVKLRRFFSERKVSASLVARISSCIHQSNKLISSRVHCEDISILELLPVSLKCDLAEEVFAPTLCAHPFILTWGEYYPKESKRLFLAARSSSLGAKHELFNTGQVAESMYFVSSGAMVYIRDAGESADIPTFVSPGQWLAEPALWIKWKHVGHASSTEKNCELVSFHCEAAIRVLSQNTSAISGARRYAKAFAAYFAQQSDKLSDLWADMDVLEIMVSAAFIKHEKELLRQAVANTVMKDTRGPGSMRRMKSQHLTSRLDEIRVDQDEHKKTLTALNERLKKYNEDGPKRKEIFGIRSEDSDESYDVVVPISNSFRQMPEVIQNPQRTSSSGRGILGLSGLPGIASAFRILRSASPSVNLVQLLEGCATCSGRAAPSAAGNAPCGQTPRDRKTSPSAKALGTSGGMRVPVEGHLGELSETCGLRQQIARDKIELGTPFADEKTQVMSCEDDFLGLEHDTSKALSGEAISFWVRKRLEDKIGGMMKNAESTGTLQPGVASKLYGCANFFERGVFGRVARSGLNAIKDRQYDMKSDLMVELQKAFEVLTAVVRERPQRVVQLVIPKVSRVVGASDASLKKPFAGTGGFLVCFLEPNRGVVQKWGRVVTIPRATYELWKPGEHKIVQLELLTVLVAPVQKPEGFRGRTPMGFPGEELRYLREETPARGWDEEPSAEGAFAVSLASFDVPGLAYRKRKSLESACEAADAAELCQSAPISRYSSEITEATAGNAKRSAYWTTIRSEQSSCEQQQQQSTPAAQGPACHEVEPHGDQAVGLPGTVDHGDEGALEAAPIFSTEGNRKEHTADASVLPLSAGAQSQEPPETPMERNGMVSTSNSNDPEQPQESPSKKSELPFYLPKSKSVVSLTPATLGDEHDTVQLHLVWKRVCVAAQQITSPRVSFGSLTLGNLGSSSVNAVPRGAERSCCWSWLNSLVMDPGSNKRVAFDVFGLLLIFYDLVWWPAQVFGYTSVLPTHAISWFSSVFWACDLLVSFIVGFAIHDLGLIEMRVSKIARHYTMTWLPIVQFLRLLRLLRLFKATNIISDLSDRIQSETMRILVRVLKLLVFIMLINHLIACSWYAVGISDIEREDTWVKANDLKGKGTVYAYTTALHWSMTQFTPASMEVVPVNELERSFTICVIVSAMVIFSSFISTITNAMNQLKNLNSERNAELVKLRRFFSERRVSASLVARISSCIHQSTKLTSSRVHSEDISILELLPVSLKCDLAEEVFAPTLCAHPFFLTWGGYYPRECKRLCLAARSLSLNAQDELFNTGQASGSMYFLTSGAMVFTRDDRELAELPAFVSPGQWLAEPSLWIQWKHVGHVSSTENCELVSLHCEPAIKVLAQNTSTISGARRYARTFAAYFDRQPDRLSDVWADMDVIEAFVSEAFIRHEKELLRQVLVSTVMKDLVRPGPLSRMSSRLSSNSMDAFPDEQTNLTALEERVRKYSADGQKRKEALGLRGSDSEGSCDGSVNPPVFRDPQSTPSIGRGTFGLNGLNVVPGITSAFRVLTRKT</sequence>
<dbReference type="PANTHER" id="PTHR45689:SF5">
    <property type="entry name" value="I[[H]] CHANNEL, ISOFORM E"/>
    <property type="match status" value="1"/>
</dbReference>
<reference evidence="11" key="1">
    <citation type="submission" date="2021-02" db="EMBL/GenBank/DDBJ databases">
        <authorList>
            <person name="Dougan E. K."/>
            <person name="Rhodes N."/>
            <person name="Thang M."/>
            <person name="Chan C."/>
        </authorList>
    </citation>
    <scope>NUCLEOTIDE SEQUENCE</scope>
</reference>
<evidence type="ECO:0000313" key="12">
    <source>
        <dbReference type="Proteomes" id="UP000626109"/>
    </source>
</evidence>
<feature type="region of interest" description="Disordered" evidence="8">
    <location>
        <begin position="1276"/>
        <end position="1317"/>
    </location>
</feature>
<dbReference type="GO" id="GO:0098855">
    <property type="term" value="C:HCN channel complex"/>
    <property type="evidence" value="ECO:0007669"/>
    <property type="project" value="TreeGrafter"/>
</dbReference>
<feature type="transmembrane region" description="Helical" evidence="9">
    <location>
        <begin position="258"/>
        <end position="278"/>
    </location>
</feature>
<evidence type="ECO:0000256" key="5">
    <source>
        <dbReference type="ARBA" id="ARBA00023065"/>
    </source>
</evidence>
<dbReference type="GO" id="GO:0003254">
    <property type="term" value="P:regulation of membrane depolarization"/>
    <property type="evidence" value="ECO:0007669"/>
    <property type="project" value="TreeGrafter"/>
</dbReference>
<evidence type="ECO:0000256" key="9">
    <source>
        <dbReference type="SAM" id="Phobius"/>
    </source>
</evidence>
<feature type="transmembrane region" description="Helical" evidence="9">
    <location>
        <begin position="334"/>
        <end position="354"/>
    </location>
</feature>
<dbReference type="Gene3D" id="1.10.287.70">
    <property type="match status" value="2"/>
</dbReference>
<feature type="transmembrane region" description="Helical" evidence="9">
    <location>
        <begin position="1591"/>
        <end position="1612"/>
    </location>
</feature>
<dbReference type="Proteomes" id="UP000626109">
    <property type="component" value="Unassembled WGS sequence"/>
</dbReference>
<evidence type="ECO:0000256" key="2">
    <source>
        <dbReference type="ARBA" id="ARBA00022448"/>
    </source>
</evidence>
<feature type="transmembrane region" description="Helical" evidence="9">
    <location>
        <begin position="290"/>
        <end position="313"/>
    </location>
</feature>
<keyword evidence="3 9" id="KW-0812">Transmembrane</keyword>
<evidence type="ECO:0000259" key="10">
    <source>
        <dbReference type="Pfam" id="PF00520"/>
    </source>
</evidence>
<feature type="transmembrane region" description="Helical" evidence="9">
    <location>
        <begin position="1514"/>
        <end position="1536"/>
    </location>
</feature>
<dbReference type="PANTHER" id="PTHR45689">
    <property type="entry name" value="I[[H]] CHANNEL, ISOFORM E"/>
    <property type="match status" value="1"/>
</dbReference>
<keyword evidence="5" id="KW-0406">Ion transport</keyword>
<gene>
    <name evidence="11" type="ORF">PGLA2088_LOCUS23165</name>
</gene>
<organism evidence="11 12">
    <name type="scientific">Polarella glacialis</name>
    <name type="common">Dinoflagellate</name>
    <dbReference type="NCBI Taxonomy" id="89957"/>
    <lineage>
        <taxon>Eukaryota</taxon>
        <taxon>Sar</taxon>
        <taxon>Alveolata</taxon>
        <taxon>Dinophyceae</taxon>
        <taxon>Suessiales</taxon>
        <taxon>Suessiaceae</taxon>
        <taxon>Polarella</taxon>
    </lineage>
</organism>
<dbReference type="InterPro" id="IPR018490">
    <property type="entry name" value="cNMP-bd_dom_sf"/>
</dbReference>
<dbReference type="SUPFAM" id="SSF51206">
    <property type="entry name" value="cAMP-binding domain-like"/>
    <property type="match status" value="2"/>
</dbReference>
<feature type="domain" description="Ion transport" evidence="10">
    <location>
        <begin position="259"/>
        <end position="524"/>
    </location>
</feature>
<feature type="region of interest" description="Disordered" evidence="8">
    <location>
        <begin position="48"/>
        <end position="179"/>
    </location>
</feature>
<evidence type="ECO:0000256" key="4">
    <source>
        <dbReference type="ARBA" id="ARBA00022989"/>
    </source>
</evidence>
<feature type="domain" description="Ion transport" evidence="10">
    <location>
        <begin position="1511"/>
        <end position="1693"/>
    </location>
</feature>
<name>A0A813JT79_POLGL</name>
<evidence type="ECO:0000256" key="7">
    <source>
        <dbReference type="SAM" id="Coils"/>
    </source>
</evidence>
<evidence type="ECO:0000256" key="1">
    <source>
        <dbReference type="ARBA" id="ARBA00004141"/>
    </source>
</evidence>
<feature type="transmembrane region" description="Helical" evidence="9">
    <location>
        <begin position="451"/>
        <end position="478"/>
    </location>
</feature>
<dbReference type="GO" id="GO:0005249">
    <property type="term" value="F:voltage-gated potassium channel activity"/>
    <property type="evidence" value="ECO:0007669"/>
    <property type="project" value="TreeGrafter"/>
</dbReference>
<protein>
    <recommendedName>
        <fullName evidence="10">Ion transport domain-containing protein</fullName>
    </recommendedName>
</protein>
<dbReference type="InterPro" id="IPR005821">
    <property type="entry name" value="Ion_trans_dom"/>
</dbReference>
<dbReference type="InterPro" id="IPR000595">
    <property type="entry name" value="cNMP-bd_dom"/>
</dbReference>
<keyword evidence="2" id="KW-0813">Transport</keyword>
<comment type="subcellular location">
    <subcellularLocation>
        <location evidence="1">Membrane</location>
        <topology evidence="1">Multi-pass membrane protein</topology>
    </subcellularLocation>
</comment>
<feature type="compositionally biased region" description="Low complexity" evidence="8">
    <location>
        <begin position="1276"/>
        <end position="1286"/>
    </location>
</feature>
<feature type="transmembrane region" description="Helical" evidence="9">
    <location>
        <begin position="410"/>
        <end position="430"/>
    </location>
</feature>
<feature type="region of interest" description="Disordered" evidence="8">
    <location>
        <begin position="1344"/>
        <end position="1385"/>
    </location>
</feature>
<dbReference type="InterPro" id="IPR014710">
    <property type="entry name" value="RmlC-like_jellyroll"/>
</dbReference>
<evidence type="ECO:0000313" key="11">
    <source>
        <dbReference type="EMBL" id="CAE8682892.1"/>
    </source>
</evidence>
<evidence type="ECO:0000256" key="8">
    <source>
        <dbReference type="SAM" id="MobiDB-lite"/>
    </source>
</evidence>
<dbReference type="GO" id="GO:0035725">
    <property type="term" value="P:sodium ion transmembrane transport"/>
    <property type="evidence" value="ECO:0007669"/>
    <property type="project" value="TreeGrafter"/>
</dbReference>
<proteinExistence type="predicted"/>
<feature type="compositionally biased region" description="Polar residues" evidence="8">
    <location>
        <begin position="1363"/>
        <end position="1378"/>
    </location>
</feature>
<accession>A0A813JT79</accession>
<feature type="region of interest" description="Disordered" evidence="8">
    <location>
        <begin position="1984"/>
        <end position="2022"/>
    </location>
</feature>
<feature type="compositionally biased region" description="Pro residues" evidence="8">
    <location>
        <begin position="56"/>
        <end position="65"/>
    </location>
</feature>
<feature type="compositionally biased region" description="Polar residues" evidence="8">
    <location>
        <begin position="136"/>
        <end position="147"/>
    </location>
</feature>
<dbReference type="InterPro" id="IPR051413">
    <property type="entry name" value="K/Na_HCN_channel"/>
</dbReference>
<dbReference type="Pfam" id="PF00520">
    <property type="entry name" value="Ion_trans"/>
    <property type="match status" value="2"/>
</dbReference>
<feature type="transmembrane region" description="Helical" evidence="9">
    <location>
        <begin position="498"/>
        <end position="521"/>
    </location>
</feature>
<keyword evidence="4 9" id="KW-1133">Transmembrane helix</keyword>
<evidence type="ECO:0000256" key="6">
    <source>
        <dbReference type="ARBA" id="ARBA00023136"/>
    </source>
</evidence>
<dbReference type="SUPFAM" id="SSF81324">
    <property type="entry name" value="Voltage-gated potassium channels"/>
    <property type="match status" value="2"/>
</dbReference>
<feature type="region of interest" description="Disordered" evidence="8">
    <location>
        <begin position="908"/>
        <end position="939"/>
    </location>
</feature>
<dbReference type="EMBL" id="CAJNNW010026127">
    <property type="protein sequence ID" value="CAE8682892.1"/>
    <property type="molecule type" value="Genomic_DNA"/>
</dbReference>
<keyword evidence="7" id="KW-0175">Coiled coil</keyword>
<feature type="coiled-coil region" evidence="7">
    <location>
        <begin position="793"/>
        <end position="820"/>
    </location>
</feature>
<feature type="compositionally biased region" description="Basic and acidic residues" evidence="8">
    <location>
        <begin position="93"/>
        <end position="113"/>
    </location>
</feature>
<evidence type="ECO:0000256" key="3">
    <source>
        <dbReference type="ARBA" id="ARBA00022692"/>
    </source>
</evidence>